<organism evidence="2 3">
    <name type="scientific">Rhizobium setariae</name>
    <dbReference type="NCBI Taxonomy" id="2801340"/>
    <lineage>
        <taxon>Bacteria</taxon>
        <taxon>Pseudomonadati</taxon>
        <taxon>Pseudomonadota</taxon>
        <taxon>Alphaproteobacteria</taxon>
        <taxon>Hyphomicrobiales</taxon>
        <taxon>Rhizobiaceae</taxon>
        <taxon>Rhizobium/Agrobacterium group</taxon>
        <taxon>Rhizobium</taxon>
    </lineage>
</organism>
<evidence type="ECO:0000256" key="1">
    <source>
        <dbReference type="SAM" id="SignalP"/>
    </source>
</evidence>
<gene>
    <name evidence="2" type="ORF">JJB09_11800</name>
</gene>
<accession>A0A937CP32</accession>
<comment type="caution">
    <text evidence="2">The sequence shown here is derived from an EMBL/GenBank/DDBJ whole genome shotgun (WGS) entry which is preliminary data.</text>
</comment>
<evidence type="ECO:0000313" key="3">
    <source>
        <dbReference type="Proteomes" id="UP000633219"/>
    </source>
</evidence>
<proteinExistence type="predicted"/>
<sequence>MNTVLRIGTVATLLAMTALVSSCGSMRPDRQTTNSIPDDYRTRHPITLAEVEHNLDVPVGAGQGRLTPGTRDIVKGFAQDYLSLSRGTIAVAVPVGAANSGAANAVRAEIRKSLADAGIASARIIQTSYSPQSPDASAPVRLSFVGVTAITDDCGQWPSDLFGPTVVDNTNWENFGCATQQNLAAQIANPADLVGPRGMTPIDAQRRAEVIRIYREG</sequence>
<dbReference type="EMBL" id="JAEQNC010000005">
    <property type="protein sequence ID" value="MBL0372714.1"/>
    <property type="molecule type" value="Genomic_DNA"/>
</dbReference>
<dbReference type="InterPro" id="IPR019027">
    <property type="entry name" value="Pilus_biogenesis_CpaD-related"/>
</dbReference>
<name>A0A937CP32_9HYPH</name>
<keyword evidence="2" id="KW-0449">Lipoprotein</keyword>
<reference evidence="2" key="1">
    <citation type="submission" date="2021-01" db="EMBL/GenBank/DDBJ databases">
        <title>Rhizobium sp. strain KVB221 16S ribosomal RNA gene Genome sequencing and assembly.</title>
        <authorList>
            <person name="Kang M."/>
        </authorList>
    </citation>
    <scope>NUCLEOTIDE SEQUENCE</scope>
    <source>
        <strain evidence="2">KVB221</strain>
    </source>
</reference>
<keyword evidence="1" id="KW-0732">Signal</keyword>
<dbReference type="Proteomes" id="UP000633219">
    <property type="component" value="Unassembled WGS sequence"/>
</dbReference>
<dbReference type="NCBIfam" id="TIGR02522">
    <property type="entry name" value="pilus_cpaD"/>
    <property type="match status" value="1"/>
</dbReference>
<evidence type="ECO:0000313" key="2">
    <source>
        <dbReference type="EMBL" id="MBL0372714.1"/>
    </source>
</evidence>
<keyword evidence="3" id="KW-1185">Reference proteome</keyword>
<protein>
    <submittedName>
        <fullName evidence="2">CpaD family pilus assembly lipoprotein</fullName>
    </submittedName>
</protein>
<feature type="chain" id="PRO_5037481862" evidence="1">
    <location>
        <begin position="21"/>
        <end position="217"/>
    </location>
</feature>
<dbReference type="Pfam" id="PF09476">
    <property type="entry name" value="Pilus_CpaD"/>
    <property type="match status" value="1"/>
</dbReference>
<dbReference type="AlphaFoldDB" id="A0A937CP32"/>
<feature type="signal peptide" evidence="1">
    <location>
        <begin position="1"/>
        <end position="20"/>
    </location>
</feature>
<dbReference type="PROSITE" id="PS51257">
    <property type="entry name" value="PROKAR_LIPOPROTEIN"/>
    <property type="match status" value="1"/>
</dbReference>
<dbReference type="InterPro" id="IPR013361">
    <property type="entry name" value="Pilus_CpaD"/>
</dbReference>